<dbReference type="GO" id="GO:0001653">
    <property type="term" value="F:peptide receptor activity"/>
    <property type="evidence" value="ECO:0007669"/>
    <property type="project" value="TreeGrafter"/>
</dbReference>
<dbReference type="Pfam" id="PF01094">
    <property type="entry name" value="ANF_receptor"/>
    <property type="match status" value="1"/>
</dbReference>
<evidence type="ECO:0000259" key="16">
    <source>
        <dbReference type="PROSITE" id="PS50011"/>
    </source>
</evidence>
<dbReference type="CDD" id="cd07302">
    <property type="entry name" value="CHD"/>
    <property type="match status" value="1"/>
</dbReference>
<evidence type="ECO:0000256" key="8">
    <source>
        <dbReference type="ARBA" id="ARBA00023134"/>
    </source>
</evidence>
<sequence length="1023" mass="116815">MNSMERNIAFFFLVYVFVGEHIALIDFIKCLQRRKLLDTGDYVVISVDDEIYDPNRRIKIIRRDYLDPFLSETWGNVSDVMGFRSVLKLTPSHPRNPKYKYVCEKIKASSAKPPFCVPYHHKIFDSISVRAEKLLTSWLKTMIRVGLSQFRLWSFRRRKMLQMPDYGIWGLAIITQMLEWKLLQVPIQAAYLYDAVMIYARALTEVFQNNEDPRNGTAVLRRIVNRSYHSIQGYDVFIDGNGDAEGNFTVVALLDDQEMNGTLRMSMQPVGYFQYKSNGSNMPSALPVREFKYLNVDRPIQWVGGKLPRAEPHCGFYGEKCIYKIDWRMLASMSLVSIIFLIGILFCVKHYRYEHKLACLLWKIDMRDVTIIPTETAELSNKNMIQVCRHSVFHAPSSSIAELAESSPKRAYTDIGLYKGNIVAIKYLKKKSVDLTRSIRKELKQIREVRHENLIPFIGASVDHGNVAVLTAYSARGSLEDVLANEDLHLDNMFVSSLVADILKGMIYLHDSDIISHGNLRSSNCLVDSRWVLQISDFGLHEFKAGPEVPEMQSKNLRRCLWRAPELLRDPSPPARGTQKGDVYSFGIVLYEIIGRKGPWGGVDLEPADIVRQVKEIREAPLRPPLDNLGAADYIIKCMKACWHEEPEQRPDIRYVRVRLKEMQAGLKPNIFDNMLAIMEKYAYNLEGLVQERTNQLTEEKKKTDALLHRMLPKSVAEALKRGDRVEAESFDCVTIYFSDIVGFTELSAVSTPLQVIDLLNDLYTCFDSIISHYDVYKVETIGDAYMVVSGLPIRNGDRHAGEIASMALHLLSKIRKFEIKHRQGEVLQLRIGIHSGHCVAGVVGLKMPRYCLFGDTVNTASRMESSGEAFRIHISHATFMLLQKLGGYRCEERGVIPIKGKGEMHTYWLVGEDPAQRLARIREEIVGSSLYSSISSDRLSETPDLLRRPGANFLIDGTQFPQQSCPLLQLHQRARMACSMHYSQENLTATDLGRYLFKMQSGNRNPRSAPAVTFTDMNYHHM</sequence>
<dbReference type="InterPro" id="IPR000719">
    <property type="entry name" value="Prot_kinase_dom"/>
</dbReference>
<name>A0A8J6HAJ7_TENMO</name>
<dbReference type="Gene3D" id="3.30.70.1230">
    <property type="entry name" value="Nucleotide cyclase"/>
    <property type="match status" value="1"/>
</dbReference>
<dbReference type="FunFam" id="1.10.510.10:FF:000420">
    <property type="entry name" value="Guanylate cyclase"/>
    <property type="match status" value="1"/>
</dbReference>
<keyword evidence="7" id="KW-1133">Transmembrane helix</keyword>
<evidence type="ECO:0000256" key="3">
    <source>
        <dbReference type="ARBA" id="ARBA00012202"/>
    </source>
</evidence>
<gene>
    <name evidence="18" type="ORF">GEV33_011925</name>
</gene>
<dbReference type="GO" id="GO:0004383">
    <property type="term" value="F:guanylate cyclase activity"/>
    <property type="evidence" value="ECO:0007669"/>
    <property type="project" value="UniProtKB-EC"/>
</dbReference>
<evidence type="ECO:0000256" key="4">
    <source>
        <dbReference type="ARBA" id="ARBA00022692"/>
    </source>
</evidence>
<organism evidence="18 19">
    <name type="scientific">Tenebrio molitor</name>
    <name type="common">Yellow mealworm beetle</name>
    <dbReference type="NCBI Taxonomy" id="7067"/>
    <lineage>
        <taxon>Eukaryota</taxon>
        <taxon>Metazoa</taxon>
        <taxon>Ecdysozoa</taxon>
        <taxon>Arthropoda</taxon>
        <taxon>Hexapoda</taxon>
        <taxon>Insecta</taxon>
        <taxon>Pterygota</taxon>
        <taxon>Neoptera</taxon>
        <taxon>Endopterygota</taxon>
        <taxon>Coleoptera</taxon>
        <taxon>Polyphaga</taxon>
        <taxon>Cucujiformia</taxon>
        <taxon>Tenebrionidae</taxon>
        <taxon>Tenebrio</taxon>
    </lineage>
</organism>
<dbReference type="SUPFAM" id="SSF55073">
    <property type="entry name" value="Nucleotide cyclase"/>
    <property type="match status" value="1"/>
</dbReference>
<evidence type="ECO:0000313" key="18">
    <source>
        <dbReference type="EMBL" id="KAH0810867.1"/>
    </source>
</evidence>
<keyword evidence="8" id="KW-0342">GTP-binding</keyword>
<accession>A0A8J6HAJ7</accession>
<evidence type="ECO:0000256" key="7">
    <source>
        <dbReference type="ARBA" id="ARBA00022989"/>
    </source>
</evidence>
<dbReference type="AlphaFoldDB" id="A0A8J6HAJ7"/>
<comment type="catalytic activity">
    <reaction evidence="1 15">
        <text>GTP = 3',5'-cyclic GMP + diphosphate</text>
        <dbReference type="Rhea" id="RHEA:13665"/>
        <dbReference type="ChEBI" id="CHEBI:33019"/>
        <dbReference type="ChEBI" id="CHEBI:37565"/>
        <dbReference type="ChEBI" id="CHEBI:57746"/>
        <dbReference type="EC" id="4.6.1.2"/>
    </reaction>
</comment>
<dbReference type="Gene3D" id="3.40.50.2300">
    <property type="match status" value="1"/>
</dbReference>
<evidence type="ECO:0000256" key="15">
    <source>
        <dbReference type="RuleBase" id="RU003431"/>
    </source>
</evidence>
<dbReference type="InterPro" id="IPR050401">
    <property type="entry name" value="Cyclic_nucleotide_synthase"/>
</dbReference>
<dbReference type="InterPro" id="IPR028082">
    <property type="entry name" value="Peripla_BP_I"/>
</dbReference>
<keyword evidence="10" id="KW-0675">Receptor</keyword>
<dbReference type="GO" id="GO:0004016">
    <property type="term" value="F:adenylate cyclase activity"/>
    <property type="evidence" value="ECO:0007669"/>
    <property type="project" value="TreeGrafter"/>
</dbReference>
<dbReference type="InterPro" id="IPR001245">
    <property type="entry name" value="Ser-Thr/Tyr_kinase_cat_dom"/>
</dbReference>
<dbReference type="SUPFAM" id="SSF53822">
    <property type="entry name" value="Periplasmic binding protein-like I"/>
    <property type="match status" value="1"/>
</dbReference>
<evidence type="ECO:0000256" key="6">
    <source>
        <dbReference type="ARBA" id="ARBA00022741"/>
    </source>
</evidence>
<dbReference type="PANTHER" id="PTHR11920">
    <property type="entry name" value="GUANYLYL CYCLASE"/>
    <property type="match status" value="1"/>
</dbReference>
<keyword evidence="9" id="KW-0472">Membrane</keyword>
<feature type="domain" description="Protein kinase" evidence="16">
    <location>
        <begin position="397"/>
        <end position="667"/>
    </location>
</feature>
<dbReference type="GO" id="GO:0035556">
    <property type="term" value="P:intracellular signal transduction"/>
    <property type="evidence" value="ECO:0007669"/>
    <property type="project" value="InterPro"/>
</dbReference>
<evidence type="ECO:0000256" key="2">
    <source>
        <dbReference type="ARBA" id="ARBA00004251"/>
    </source>
</evidence>
<dbReference type="GO" id="GO:0007168">
    <property type="term" value="P:receptor guanylyl cyclase signaling pathway"/>
    <property type="evidence" value="ECO:0007669"/>
    <property type="project" value="TreeGrafter"/>
</dbReference>
<keyword evidence="4" id="KW-0812">Transmembrane</keyword>
<proteinExistence type="inferred from homology"/>
<evidence type="ECO:0000256" key="11">
    <source>
        <dbReference type="ARBA" id="ARBA00023180"/>
    </source>
</evidence>
<dbReference type="InterPro" id="IPR001828">
    <property type="entry name" value="ANF_lig-bd_rcpt"/>
</dbReference>
<dbReference type="CDD" id="cd14042">
    <property type="entry name" value="PK_GC-A_B"/>
    <property type="match status" value="1"/>
</dbReference>
<reference evidence="18" key="2">
    <citation type="submission" date="2021-08" db="EMBL/GenBank/DDBJ databases">
        <authorList>
            <person name="Eriksson T."/>
        </authorList>
    </citation>
    <scope>NUCLEOTIDE SEQUENCE</scope>
    <source>
        <strain evidence="18">Stoneville</strain>
        <tissue evidence="18">Whole head</tissue>
    </source>
</reference>
<evidence type="ECO:0000256" key="13">
    <source>
        <dbReference type="ARBA" id="ARBA00023293"/>
    </source>
</evidence>
<evidence type="ECO:0000256" key="12">
    <source>
        <dbReference type="ARBA" id="ARBA00023239"/>
    </source>
</evidence>
<reference evidence="18" key="1">
    <citation type="journal article" date="2020" name="J Insects Food Feed">
        <title>The yellow mealworm (Tenebrio molitor) genome: a resource for the emerging insects as food and feed industry.</title>
        <authorList>
            <person name="Eriksson T."/>
            <person name="Andere A."/>
            <person name="Kelstrup H."/>
            <person name="Emery V."/>
            <person name="Picard C."/>
        </authorList>
    </citation>
    <scope>NUCLEOTIDE SEQUENCE</scope>
    <source>
        <strain evidence="18">Stoneville</strain>
        <tissue evidence="18">Whole head</tissue>
    </source>
</reference>
<evidence type="ECO:0000313" key="19">
    <source>
        <dbReference type="Proteomes" id="UP000719412"/>
    </source>
</evidence>
<dbReference type="InterPro" id="IPR029787">
    <property type="entry name" value="Nucleotide_cyclase"/>
</dbReference>
<dbReference type="PANTHER" id="PTHR11920:SF501">
    <property type="entry name" value="GUANYLATE CYCLASE 32E"/>
    <property type="match status" value="1"/>
</dbReference>
<dbReference type="InterPro" id="IPR001054">
    <property type="entry name" value="A/G_cyclase"/>
</dbReference>
<keyword evidence="12 14" id="KW-0456">Lyase</keyword>
<keyword evidence="6" id="KW-0547">Nucleotide-binding</keyword>
<keyword evidence="13 15" id="KW-0141">cGMP biosynthesis</keyword>
<dbReference type="GO" id="GO:0005525">
    <property type="term" value="F:GTP binding"/>
    <property type="evidence" value="ECO:0007669"/>
    <property type="project" value="UniProtKB-KW"/>
</dbReference>
<dbReference type="InterPro" id="IPR018297">
    <property type="entry name" value="A/G_cyclase_CS"/>
</dbReference>
<keyword evidence="19" id="KW-1185">Reference proteome</keyword>
<evidence type="ECO:0000256" key="1">
    <source>
        <dbReference type="ARBA" id="ARBA00001436"/>
    </source>
</evidence>
<dbReference type="PROSITE" id="PS00452">
    <property type="entry name" value="GUANYLATE_CYCLASE_1"/>
    <property type="match status" value="1"/>
</dbReference>
<dbReference type="Proteomes" id="UP000719412">
    <property type="component" value="Unassembled WGS sequence"/>
</dbReference>
<keyword evidence="5" id="KW-0732">Signal</keyword>
<evidence type="ECO:0000256" key="14">
    <source>
        <dbReference type="RuleBase" id="RU000405"/>
    </source>
</evidence>
<dbReference type="EMBL" id="JABDTM020027214">
    <property type="protein sequence ID" value="KAH0810867.1"/>
    <property type="molecule type" value="Genomic_DNA"/>
</dbReference>
<evidence type="ECO:0000256" key="9">
    <source>
        <dbReference type="ARBA" id="ARBA00023136"/>
    </source>
</evidence>
<dbReference type="EC" id="4.6.1.2" evidence="3 15"/>
<dbReference type="Pfam" id="PF07714">
    <property type="entry name" value="PK_Tyr_Ser-Thr"/>
    <property type="match status" value="1"/>
</dbReference>
<dbReference type="GO" id="GO:0005886">
    <property type="term" value="C:plasma membrane"/>
    <property type="evidence" value="ECO:0007669"/>
    <property type="project" value="UniProtKB-SubCell"/>
</dbReference>
<feature type="domain" description="Guanylate cyclase" evidence="17">
    <location>
        <begin position="735"/>
        <end position="865"/>
    </location>
</feature>
<dbReference type="InterPro" id="IPR011645">
    <property type="entry name" value="HNOB_dom_associated"/>
</dbReference>
<dbReference type="Gene3D" id="1.10.510.10">
    <property type="entry name" value="Transferase(Phosphotransferase) domain 1"/>
    <property type="match status" value="1"/>
</dbReference>
<evidence type="ECO:0000259" key="17">
    <source>
        <dbReference type="PROSITE" id="PS50125"/>
    </source>
</evidence>
<dbReference type="InterPro" id="IPR011009">
    <property type="entry name" value="Kinase-like_dom_sf"/>
</dbReference>
<comment type="caution">
    <text evidence="18">The sequence shown here is derived from an EMBL/GenBank/DDBJ whole genome shotgun (WGS) entry which is preliminary data.</text>
</comment>
<protein>
    <recommendedName>
        <fullName evidence="3 15">Guanylate cyclase</fullName>
        <ecNumber evidence="3 15">4.6.1.2</ecNumber>
    </recommendedName>
</protein>
<comment type="subcellular location">
    <subcellularLocation>
        <location evidence="2">Cell membrane</location>
        <topology evidence="2">Single-pass type I membrane protein</topology>
    </subcellularLocation>
</comment>
<evidence type="ECO:0000256" key="5">
    <source>
        <dbReference type="ARBA" id="ARBA00022729"/>
    </source>
</evidence>
<dbReference type="Pfam" id="PF00211">
    <property type="entry name" value="Guanylate_cyc"/>
    <property type="match status" value="1"/>
</dbReference>
<dbReference type="SMART" id="SM00044">
    <property type="entry name" value="CYCc"/>
    <property type="match status" value="1"/>
</dbReference>
<dbReference type="GO" id="GO:0005524">
    <property type="term" value="F:ATP binding"/>
    <property type="evidence" value="ECO:0007669"/>
    <property type="project" value="InterPro"/>
</dbReference>
<keyword evidence="11" id="KW-0325">Glycoprotein</keyword>
<comment type="similarity">
    <text evidence="14">Belongs to the adenylyl cyclase class-4/guanylyl cyclase family.</text>
</comment>
<dbReference type="FunFam" id="3.30.70.1230:FF:000019">
    <property type="entry name" value="Guanylate cyclase"/>
    <property type="match status" value="1"/>
</dbReference>
<dbReference type="PROSITE" id="PS50011">
    <property type="entry name" value="PROTEIN_KINASE_DOM"/>
    <property type="match status" value="1"/>
</dbReference>
<dbReference type="Pfam" id="PF07701">
    <property type="entry name" value="HNOBA"/>
    <property type="match status" value="1"/>
</dbReference>
<dbReference type="GO" id="GO:0004672">
    <property type="term" value="F:protein kinase activity"/>
    <property type="evidence" value="ECO:0007669"/>
    <property type="project" value="InterPro"/>
</dbReference>
<dbReference type="SUPFAM" id="SSF56112">
    <property type="entry name" value="Protein kinase-like (PK-like)"/>
    <property type="match status" value="1"/>
</dbReference>
<evidence type="ECO:0000256" key="10">
    <source>
        <dbReference type="ARBA" id="ARBA00023170"/>
    </source>
</evidence>
<dbReference type="PROSITE" id="PS50125">
    <property type="entry name" value="GUANYLATE_CYCLASE_2"/>
    <property type="match status" value="1"/>
</dbReference>